<dbReference type="PANTHER" id="PTHR43257">
    <property type="entry name" value="PYRUVATE DEHYDROGENASE E1 COMPONENT BETA SUBUNIT"/>
    <property type="match status" value="1"/>
</dbReference>
<proteinExistence type="predicted"/>
<dbReference type="EMBL" id="PKUS01000011">
    <property type="protein sequence ID" value="PLW68829.1"/>
    <property type="molecule type" value="Genomic_DNA"/>
</dbReference>
<feature type="domain" description="Transketolase-like pyrimidine-binding" evidence="4">
    <location>
        <begin position="1"/>
        <end position="160"/>
    </location>
</feature>
<evidence type="ECO:0000313" key="5">
    <source>
        <dbReference type="EMBL" id="PLW68829.1"/>
    </source>
</evidence>
<sequence length="303" mass="32635">MERDESVFMVGQDIAGGIFPHTMGLVEQFGTDRIVDTPLAEVGMYGTAFGAAMEGFKPIVDFMFAGFFLNAASPILAQTAQFRFIHGSQMSLPMVITGACGSGMRLGNEHAMLVHNMIAQVPGIKVCMPSTPYDAKGLMISAIRDPNPVAFIWHLGTMMDRGPVPEEAYEVPLGVAEVKREGSDITLVANGIQYKNAVEVADKLEGDISVEIIDPRSVSPLDIDTILKSVDKTGRLVIVDESWDSRSTASQIAAQVVDVGFDMLDAPIRRVCIPDIPLPGGHMEPYVAPNPDAIEAAVRDVCQ</sequence>
<evidence type="ECO:0000256" key="2">
    <source>
        <dbReference type="ARBA" id="ARBA00023002"/>
    </source>
</evidence>
<comment type="caution">
    <text evidence="5">The sequence shown here is derived from an EMBL/GenBank/DDBJ whole genome shotgun (WGS) entry which is preliminary data.</text>
</comment>
<dbReference type="OrthoDB" id="9780894at2"/>
<organism evidence="5 6">
    <name type="scientific">Pseudohalioglobus lutimaris</name>
    <dbReference type="NCBI Taxonomy" id="1737061"/>
    <lineage>
        <taxon>Bacteria</taxon>
        <taxon>Pseudomonadati</taxon>
        <taxon>Pseudomonadota</taxon>
        <taxon>Gammaproteobacteria</taxon>
        <taxon>Cellvibrionales</taxon>
        <taxon>Halieaceae</taxon>
        <taxon>Pseudohalioglobus</taxon>
    </lineage>
</organism>
<dbReference type="SUPFAM" id="SSF52518">
    <property type="entry name" value="Thiamin diphosphate-binding fold (THDP-binding)"/>
    <property type="match status" value="1"/>
</dbReference>
<keyword evidence="6" id="KW-1185">Reference proteome</keyword>
<protein>
    <submittedName>
        <fullName evidence="5">Transketolase</fullName>
    </submittedName>
</protein>
<keyword evidence="2" id="KW-0560">Oxidoreductase</keyword>
<dbReference type="InterPro" id="IPR005475">
    <property type="entry name" value="Transketolase-like_Pyr-bd"/>
</dbReference>
<evidence type="ECO:0000256" key="1">
    <source>
        <dbReference type="ARBA" id="ARBA00001964"/>
    </source>
</evidence>
<reference evidence="5 6" key="1">
    <citation type="submission" date="2018-01" db="EMBL/GenBank/DDBJ databases">
        <title>The draft genome sequence of Halioglobus lutimaris HF004.</title>
        <authorList>
            <person name="Du Z.-J."/>
            <person name="Shi M.-J."/>
        </authorList>
    </citation>
    <scope>NUCLEOTIDE SEQUENCE [LARGE SCALE GENOMIC DNA]</scope>
    <source>
        <strain evidence="5 6">HF004</strain>
    </source>
</reference>
<keyword evidence="3" id="KW-0786">Thiamine pyrophosphate</keyword>
<gene>
    <name evidence="5" type="ORF">C0039_10740</name>
</gene>
<comment type="cofactor">
    <cofactor evidence="1">
        <name>thiamine diphosphate</name>
        <dbReference type="ChEBI" id="CHEBI:58937"/>
    </cofactor>
</comment>
<dbReference type="Pfam" id="PF02780">
    <property type="entry name" value="Transketolase_C"/>
    <property type="match status" value="1"/>
</dbReference>
<evidence type="ECO:0000256" key="3">
    <source>
        <dbReference type="ARBA" id="ARBA00023052"/>
    </source>
</evidence>
<dbReference type="InterPro" id="IPR029061">
    <property type="entry name" value="THDP-binding"/>
</dbReference>
<dbReference type="PANTHER" id="PTHR43257:SF2">
    <property type="entry name" value="PYRUVATE DEHYDROGENASE E1 COMPONENT SUBUNIT BETA"/>
    <property type="match status" value="1"/>
</dbReference>
<dbReference type="InterPro" id="IPR033248">
    <property type="entry name" value="Transketolase_C"/>
</dbReference>
<dbReference type="Gene3D" id="3.40.50.920">
    <property type="match status" value="1"/>
</dbReference>
<dbReference type="SMART" id="SM00861">
    <property type="entry name" value="Transket_pyr"/>
    <property type="match status" value="1"/>
</dbReference>
<dbReference type="Gene3D" id="3.40.50.970">
    <property type="match status" value="1"/>
</dbReference>
<accession>A0A2N5X2X0</accession>
<dbReference type="InterPro" id="IPR009014">
    <property type="entry name" value="Transketo_C/PFOR_II"/>
</dbReference>
<evidence type="ECO:0000259" key="4">
    <source>
        <dbReference type="SMART" id="SM00861"/>
    </source>
</evidence>
<dbReference type="AlphaFoldDB" id="A0A2N5X2X0"/>
<dbReference type="SUPFAM" id="SSF52922">
    <property type="entry name" value="TK C-terminal domain-like"/>
    <property type="match status" value="1"/>
</dbReference>
<dbReference type="Pfam" id="PF02779">
    <property type="entry name" value="Transket_pyr"/>
    <property type="match status" value="1"/>
</dbReference>
<evidence type="ECO:0000313" key="6">
    <source>
        <dbReference type="Proteomes" id="UP000235005"/>
    </source>
</evidence>
<dbReference type="GO" id="GO:0016491">
    <property type="term" value="F:oxidoreductase activity"/>
    <property type="evidence" value="ECO:0007669"/>
    <property type="project" value="UniProtKB-KW"/>
</dbReference>
<name>A0A2N5X2X0_9GAMM</name>
<dbReference type="Proteomes" id="UP000235005">
    <property type="component" value="Unassembled WGS sequence"/>
</dbReference>